<sequence length="97" mass="11032">MKKEDRKSQFNPQISKEDAILSGERPADTQEDNDDNDNNELLKKRKGEPDDAAENLDIPGASNARPLTNDRHPEKKKKSESLDNNLDTWNSDNSPRE</sequence>
<reference evidence="2 3" key="1">
    <citation type="submission" date="2021-04" db="EMBL/GenBank/DDBJ databases">
        <title>Mariniflexile gromovii gen. nov., sp. nov., a gliding bacterium isolated from the sea urchin Strongylocentrotus intermedius.</title>
        <authorList>
            <person name="Ko S."/>
            <person name="Le V."/>
            <person name="Ahn C.-Y."/>
            <person name="Oh H.-M."/>
        </authorList>
    </citation>
    <scope>NUCLEOTIDE SEQUENCE [LARGE SCALE GENOMIC DNA]</scope>
    <source>
        <strain evidence="2 3">KCTC 12570</strain>
    </source>
</reference>
<feature type="region of interest" description="Disordered" evidence="1">
    <location>
        <begin position="1"/>
        <end position="97"/>
    </location>
</feature>
<evidence type="ECO:0000313" key="2">
    <source>
        <dbReference type="EMBL" id="MBP0902374.1"/>
    </source>
</evidence>
<feature type="compositionally biased region" description="Polar residues" evidence="1">
    <location>
        <begin position="82"/>
        <end position="97"/>
    </location>
</feature>
<dbReference type="EMBL" id="JAGJCB010000001">
    <property type="protein sequence ID" value="MBP0902374.1"/>
    <property type="molecule type" value="Genomic_DNA"/>
</dbReference>
<protein>
    <submittedName>
        <fullName evidence="2">Uncharacterized protein</fullName>
    </submittedName>
</protein>
<feature type="compositionally biased region" description="Basic and acidic residues" evidence="1">
    <location>
        <begin position="68"/>
        <end position="81"/>
    </location>
</feature>
<feature type="compositionally biased region" description="Acidic residues" evidence="1">
    <location>
        <begin position="29"/>
        <end position="38"/>
    </location>
</feature>
<evidence type="ECO:0000256" key="1">
    <source>
        <dbReference type="SAM" id="MobiDB-lite"/>
    </source>
</evidence>
<dbReference type="Proteomes" id="UP000670776">
    <property type="component" value="Unassembled WGS sequence"/>
</dbReference>
<evidence type="ECO:0000313" key="3">
    <source>
        <dbReference type="Proteomes" id="UP000670776"/>
    </source>
</evidence>
<accession>A0ABS4BP48</accession>
<keyword evidence="3" id="KW-1185">Reference proteome</keyword>
<organism evidence="2 3">
    <name type="scientific">Mariniflexile gromovii</name>
    <dbReference type="NCBI Taxonomy" id="362523"/>
    <lineage>
        <taxon>Bacteria</taxon>
        <taxon>Pseudomonadati</taxon>
        <taxon>Bacteroidota</taxon>
        <taxon>Flavobacteriia</taxon>
        <taxon>Flavobacteriales</taxon>
        <taxon>Flavobacteriaceae</taxon>
        <taxon>Mariniflexile</taxon>
    </lineage>
</organism>
<comment type="caution">
    <text evidence="2">The sequence shown here is derived from an EMBL/GenBank/DDBJ whole genome shotgun (WGS) entry which is preliminary data.</text>
</comment>
<name>A0ABS4BP48_9FLAO</name>
<proteinExistence type="predicted"/>
<gene>
    <name evidence="2" type="ORF">J8H85_00920</name>
</gene>
<dbReference type="RefSeq" id="WP_209651739.1">
    <property type="nucleotide sequence ID" value="NZ_JAGJCB010000001.1"/>
</dbReference>